<evidence type="ECO:0000313" key="6">
    <source>
        <dbReference type="Proteomes" id="UP000176005"/>
    </source>
</evidence>
<evidence type="ECO:0000256" key="3">
    <source>
        <dbReference type="ARBA" id="ARBA00023163"/>
    </source>
</evidence>
<dbReference type="PROSITE" id="PS00622">
    <property type="entry name" value="HTH_LUXR_1"/>
    <property type="match status" value="1"/>
</dbReference>
<evidence type="ECO:0000259" key="4">
    <source>
        <dbReference type="PROSITE" id="PS50043"/>
    </source>
</evidence>
<dbReference type="Gene3D" id="3.40.50.300">
    <property type="entry name" value="P-loop containing nucleotide triphosphate hydrolases"/>
    <property type="match status" value="1"/>
</dbReference>
<protein>
    <recommendedName>
        <fullName evidence="4">HTH luxR-type domain-containing protein</fullName>
    </recommendedName>
</protein>
<proteinExistence type="predicted"/>
<dbReference type="SUPFAM" id="SSF52540">
    <property type="entry name" value="P-loop containing nucleoside triphosphate hydrolases"/>
    <property type="match status" value="1"/>
</dbReference>
<dbReference type="AlphaFoldDB" id="A0A1E7KER4"/>
<gene>
    <name evidence="5" type="ORF">AN218_33400</name>
</gene>
<dbReference type="SMART" id="SM00421">
    <property type="entry name" value="HTH_LUXR"/>
    <property type="match status" value="1"/>
</dbReference>
<dbReference type="GO" id="GO:0003677">
    <property type="term" value="F:DNA binding"/>
    <property type="evidence" value="ECO:0007669"/>
    <property type="project" value="UniProtKB-KW"/>
</dbReference>
<name>A0A1E7KER4_9ACTN</name>
<dbReference type="Gene3D" id="1.10.10.10">
    <property type="entry name" value="Winged helix-like DNA-binding domain superfamily/Winged helix DNA-binding domain"/>
    <property type="match status" value="1"/>
</dbReference>
<keyword evidence="6" id="KW-1185">Reference proteome</keyword>
<reference evidence="5 6" key="1">
    <citation type="journal article" date="2016" name="Front. Microbiol.">
        <title>Comparative Genomics Analysis of Streptomyces Species Reveals Their Adaptation to the Marine Environment and Their Diversity at the Genomic Level.</title>
        <authorList>
            <person name="Tian X."/>
            <person name="Zhang Z."/>
            <person name="Yang T."/>
            <person name="Chen M."/>
            <person name="Li J."/>
            <person name="Chen F."/>
            <person name="Yang J."/>
            <person name="Li W."/>
            <person name="Zhang B."/>
            <person name="Zhang Z."/>
            <person name="Wu J."/>
            <person name="Zhang C."/>
            <person name="Long L."/>
            <person name="Xiao J."/>
        </authorList>
    </citation>
    <scope>NUCLEOTIDE SEQUENCE [LARGE SCALE GENOMIC DNA]</scope>
    <source>
        <strain evidence="5 6">SCSIO 10429</strain>
    </source>
</reference>
<dbReference type="InterPro" id="IPR000792">
    <property type="entry name" value="Tscrpt_reg_LuxR_C"/>
</dbReference>
<sequence>MTELTARLNTSVTDGDVIVVSGPAGCGKSGLLAAAPELLQDPKKRVVFAAAGGPADAPSVDITGPAGELVESVTGDRPAPDADGLAEQLVQLAGSTPLLLVVDDVHTADPESRKVLQRLAQRIKSAPITVLLSVARRSSIWSLQGLSSLFPKQRYIVTAPLTRAGVADLGQHRAGTRLAATVVDELMAVAGGNIALTQAILDDMVAAGVTDAPVFGPSFAQTIHGWMHRIRCAPLAEVVQAIAVLGASCTSGLLNYLVEVQPHVTRRICDELRSSGVLSDEVTLHPRVSGVLLAAEDGGLSELQLRAPQLLYDDGAPAEEVARQLVMNGSAAQPWAVDILCEAAHHAARSKRHQDAVALLQFASRWCVDENARAEVDAALVDFSWWLKPLAASRRLGALLESARQGRLPSRSVLRMARRLAWLGSADEANEMLRLAREDPDGDADADARIELAISEFWINHLFPGSAQPLPAASGALPPESFAGSYPWLSSAQRLSSLLVAERQQDVQLLAEEILQQCQPDHSNLEAVQMALFFLLAAERQDSVRTWLAKRPARQTGSAAPPQWRSMVCVTEAVDSWWQGDLSDAMRAVRRALEVLDVQQWGGLVGLPRGVLLLVMTEQGRHQEVAEELLRSMPVSFTRSPYGLVYLRARGLHHLATGSLQAALADFHNCRDILTSWGMELPGLVPWRLDLARALLSLGEHKEAQLLAKEHLGLSPDAFSSGRGTALHLLSVASPLSGRAAGLRDAVRVLERSGNVVELARALGSLAQTYRQTGQLAYARTTLSRAKMLARRCGAQWALREISSTASSGGALTDPQPHVQHPDLSAAEMRVAELAAQGYTNREIAGALFVTTSTVEQHLTHIYKKLKVRERSEVGALIRVS</sequence>
<dbReference type="PANTHER" id="PTHR44688:SF16">
    <property type="entry name" value="DNA-BINDING TRANSCRIPTIONAL ACTIVATOR DEVR_DOSR"/>
    <property type="match status" value="1"/>
</dbReference>
<dbReference type="SUPFAM" id="SSF46894">
    <property type="entry name" value="C-terminal effector domain of the bipartite response regulators"/>
    <property type="match status" value="1"/>
</dbReference>
<dbReference type="InterPro" id="IPR041664">
    <property type="entry name" value="AAA_16"/>
</dbReference>
<keyword evidence="3" id="KW-0804">Transcription</keyword>
<dbReference type="InterPro" id="IPR011990">
    <property type="entry name" value="TPR-like_helical_dom_sf"/>
</dbReference>
<dbReference type="InterPro" id="IPR036388">
    <property type="entry name" value="WH-like_DNA-bd_sf"/>
</dbReference>
<dbReference type="SUPFAM" id="SSF48452">
    <property type="entry name" value="TPR-like"/>
    <property type="match status" value="1"/>
</dbReference>
<keyword evidence="1" id="KW-0805">Transcription regulation</keyword>
<dbReference type="GO" id="GO:0006355">
    <property type="term" value="P:regulation of DNA-templated transcription"/>
    <property type="evidence" value="ECO:0007669"/>
    <property type="project" value="InterPro"/>
</dbReference>
<dbReference type="EMBL" id="LJGW01000725">
    <property type="protein sequence ID" value="OEV02410.1"/>
    <property type="molecule type" value="Genomic_DNA"/>
</dbReference>
<accession>A0A1E7KER4</accession>
<evidence type="ECO:0000313" key="5">
    <source>
        <dbReference type="EMBL" id="OEV02410.1"/>
    </source>
</evidence>
<dbReference type="PATRIC" id="fig|518642.10.peg.449"/>
<dbReference type="CDD" id="cd06170">
    <property type="entry name" value="LuxR_C_like"/>
    <property type="match status" value="1"/>
</dbReference>
<dbReference type="InterPro" id="IPR016032">
    <property type="entry name" value="Sig_transdc_resp-reg_C-effctor"/>
</dbReference>
<organism evidence="5 6">
    <name type="scientific">Streptomyces nanshensis</name>
    <dbReference type="NCBI Taxonomy" id="518642"/>
    <lineage>
        <taxon>Bacteria</taxon>
        <taxon>Bacillati</taxon>
        <taxon>Actinomycetota</taxon>
        <taxon>Actinomycetes</taxon>
        <taxon>Kitasatosporales</taxon>
        <taxon>Streptomycetaceae</taxon>
        <taxon>Streptomyces</taxon>
    </lineage>
</organism>
<keyword evidence="2" id="KW-0238">DNA-binding</keyword>
<dbReference type="PANTHER" id="PTHR44688">
    <property type="entry name" value="DNA-BINDING TRANSCRIPTIONAL ACTIVATOR DEVR_DOSR"/>
    <property type="match status" value="1"/>
</dbReference>
<dbReference type="PRINTS" id="PR00038">
    <property type="entry name" value="HTHLUXR"/>
</dbReference>
<feature type="domain" description="HTH luxR-type" evidence="4">
    <location>
        <begin position="817"/>
        <end position="881"/>
    </location>
</feature>
<comment type="caution">
    <text evidence="5">The sequence shown here is derived from an EMBL/GenBank/DDBJ whole genome shotgun (WGS) entry which is preliminary data.</text>
</comment>
<dbReference type="PROSITE" id="PS50043">
    <property type="entry name" value="HTH_LUXR_2"/>
    <property type="match status" value="1"/>
</dbReference>
<dbReference type="InterPro" id="IPR027417">
    <property type="entry name" value="P-loop_NTPase"/>
</dbReference>
<dbReference type="Pfam" id="PF00196">
    <property type="entry name" value="GerE"/>
    <property type="match status" value="1"/>
</dbReference>
<dbReference type="Proteomes" id="UP000176005">
    <property type="component" value="Unassembled WGS sequence"/>
</dbReference>
<dbReference type="Pfam" id="PF13191">
    <property type="entry name" value="AAA_16"/>
    <property type="match status" value="1"/>
</dbReference>
<evidence type="ECO:0000256" key="1">
    <source>
        <dbReference type="ARBA" id="ARBA00023015"/>
    </source>
</evidence>
<evidence type="ECO:0000256" key="2">
    <source>
        <dbReference type="ARBA" id="ARBA00023125"/>
    </source>
</evidence>
<dbReference type="Gene3D" id="1.25.40.10">
    <property type="entry name" value="Tetratricopeptide repeat domain"/>
    <property type="match status" value="1"/>
</dbReference>